<dbReference type="EMBL" id="JACXVP010000007">
    <property type="protein sequence ID" value="KAG5594969.1"/>
    <property type="molecule type" value="Genomic_DNA"/>
</dbReference>
<accession>A0A9J5Y3I2</accession>
<reference evidence="1 2" key="1">
    <citation type="submission" date="2020-09" db="EMBL/GenBank/DDBJ databases">
        <title>De no assembly of potato wild relative species, Solanum commersonii.</title>
        <authorList>
            <person name="Cho K."/>
        </authorList>
    </citation>
    <scope>NUCLEOTIDE SEQUENCE [LARGE SCALE GENOMIC DNA]</scope>
    <source>
        <strain evidence="1">LZ3.2</strain>
        <tissue evidence="1">Leaf</tissue>
    </source>
</reference>
<organism evidence="1 2">
    <name type="scientific">Solanum commersonii</name>
    <name type="common">Commerson's wild potato</name>
    <name type="synonym">Commerson's nightshade</name>
    <dbReference type="NCBI Taxonomy" id="4109"/>
    <lineage>
        <taxon>Eukaryota</taxon>
        <taxon>Viridiplantae</taxon>
        <taxon>Streptophyta</taxon>
        <taxon>Embryophyta</taxon>
        <taxon>Tracheophyta</taxon>
        <taxon>Spermatophyta</taxon>
        <taxon>Magnoliopsida</taxon>
        <taxon>eudicotyledons</taxon>
        <taxon>Gunneridae</taxon>
        <taxon>Pentapetalae</taxon>
        <taxon>asterids</taxon>
        <taxon>lamiids</taxon>
        <taxon>Solanales</taxon>
        <taxon>Solanaceae</taxon>
        <taxon>Solanoideae</taxon>
        <taxon>Solaneae</taxon>
        <taxon>Solanum</taxon>
    </lineage>
</organism>
<protein>
    <submittedName>
        <fullName evidence="1">Uncharacterized protein</fullName>
    </submittedName>
</protein>
<proteinExistence type="predicted"/>
<comment type="caution">
    <text evidence="1">The sequence shown here is derived from an EMBL/GenBank/DDBJ whole genome shotgun (WGS) entry which is preliminary data.</text>
</comment>
<sequence>MDRAIEEIDRSKFNPMNVEMKPYMMILRHKRLVRHAKEARALEIQAKNVAFGKKVKDPAATKAVKGREASYYRHARRTHKKLLNSIFPSTSEEGGCLCTSIRL</sequence>
<gene>
    <name evidence="1" type="ORF">H5410_036201</name>
</gene>
<keyword evidence="2" id="KW-1185">Reference proteome</keyword>
<dbReference type="OrthoDB" id="1302129at2759"/>
<name>A0A9J5Y3I2_SOLCO</name>
<dbReference type="Proteomes" id="UP000824120">
    <property type="component" value="Chromosome 7"/>
</dbReference>
<dbReference type="AlphaFoldDB" id="A0A9J5Y3I2"/>
<evidence type="ECO:0000313" key="1">
    <source>
        <dbReference type="EMBL" id="KAG5594969.1"/>
    </source>
</evidence>
<evidence type="ECO:0000313" key="2">
    <source>
        <dbReference type="Proteomes" id="UP000824120"/>
    </source>
</evidence>